<feature type="binding site" evidence="22">
    <location>
        <begin position="102"/>
        <end position="103"/>
    </location>
    <ligand>
        <name>ATP</name>
        <dbReference type="ChEBI" id="CHEBI:30616"/>
    </ligand>
</feature>
<dbReference type="GO" id="GO:0006654">
    <property type="term" value="P:phosphatidic acid biosynthetic process"/>
    <property type="evidence" value="ECO:0007669"/>
    <property type="project" value="InterPro"/>
</dbReference>
<feature type="binding site" evidence="21">
    <location>
        <begin position="22"/>
        <end position="27"/>
    </location>
    <ligand>
        <name>substrate</name>
    </ligand>
</feature>
<comment type="caution">
    <text evidence="25">The sequence shown here is derived from an EMBL/GenBank/DDBJ whole genome shotgun (WGS) entry which is preliminary data.</text>
</comment>
<keyword evidence="11 22" id="KW-0547">Nucleotide-binding</keyword>
<dbReference type="AlphaFoldDB" id="A0A3M6QG93"/>
<dbReference type="CDD" id="cd14264">
    <property type="entry name" value="DAGK_IM"/>
    <property type="match status" value="1"/>
</dbReference>
<dbReference type="EC" id="2.7.1.107" evidence="3 24"/>
<dbReference type="InterPro" id="IPR036945">
    <property type="entry name" value="DAGK_sf"/>
</dbReference>
<dbReference type="GO" id="GO:0046872">
    <property type="term" value="F:metal ion binding"/>
    <property type="evidence" value="ECO:0007669"/>
    <property type="project" value="UniProtKB-KW"/>
</dbReference>
<evidence type="ECO:0000256" key="5">
    <source>
        <dbReference type="ARBA" id="ARBA00022475"/>
    </source>
</evidence>
<keyword evidence="14 23" id="KW-0460">Magnesium</keyword>
<keyword evidence="19 24" id="KW-1208">Phospholipid metabolism</keyword>
<keyword evidence="15 24" id="KW-1133">Transmembrane helix</keyword>
<evidence type="ECO:0000256" key="14">
    <source>
        <dbReference type="ARBA" id="ARBA00022842"/>
    </source>
</evidence>
<keyword evidence="12 24" id="KW-0418">Kinase</keyword>
<dbReference type="PROSITE" id="PS01069">
    <property type="entry name" value="DAGK_PROKAR"/>
    <property type="match status" value="1"/>
</dbReference>
<organism evidence="25 26">
    <name type="scientific">Allofranklinella schreckenbergeri</name>
    <dbReference type="NCBI Taxonomy" id="1076744"/>
    <lineage>
        <taxon>Bacteria</taxon>
        <taxon>Pseudomonadati</taxon>
        <taxon>Pseudomonadota</taxon>
        <taxon>Betaproteobacteria</taxon>
        <taxon>Burkholderiales</taxon>
        <taxon>Comamonadaceae</taxon>
        <taxon>Allofranklinella</taxon>
    </lineage>
</organism>
<keyword evidence="18" id="KW-0594">Phospholipid biosynthesis</keyword>
<evidence type="ECO:0000256" key="12">
    <source>
        <dbReference type="ARBA" id="ARBA00022777"/>
    </source>
</evidence>
<dbReference type="PANTHER" id="PTHR34299:SF1">
    <property type="entry name" value="DIACYLGLYCEROL KINASE"/>
    <property type="match status" value="1"/>
</dbReference>
<comment type="cofactor">
    <cofactor evidence="23">
        <name>Mg(2+)</name>
        <dbReference type="ChEBI" id="CHEBI:18420"/>
    </cofactor>
    <text evidence="23">Mn(2+), Zn(2+), Cd(2+) and Co(2+) support activity to lesser extents.</text>
</comment>
<evidence type="ECO:0000256" key="17">
    <source>
        <dbReference type="ARBA" id="ARBA00023136"/>
    </source>
</evidence>
<comment type="function">
    <text evidence="24">Catalyzes the ATP-dependent phosphorylation of sn-l,2-diacylglycerol (DAG) to phosphatidic acid. Involved in the recycling of diacylglycerol produced as a by-product during membrane-derived oligosaccharide (MDO) biosynthesis.</text>
</comment>
<evidence type="ECO:0000256" key="2">
    <source>
        <dbReference type="ARBA" id="ARBA00005967"/>
    </source>
</evidence>
<dbReference type="Pfam" id="PF01219">
    <property type="entry name" value="DAGK_prokar"/>
    <property type="match status" value="1"/>
</dbReference>
<feature type="binding site" evidence="23">
    <location>
        <position position="84"/>
    </location>
    <ligand>
        <name>a divalent metal cation</name>
        <dbReference type="ChEBI" id="CHEBI:60240"/>
    </ligand>
</feature>
<keyword evidence="5" id="KW-1003">Cell membrane</keyword>
<feature type="binding site" evidence="22">
    <location>
        <position position="84"/>
    </location>
    <ligand>
        <name>ATP</name>
        <dbReference type="ChEBI" id="CHEBI:30616"/>
    </ligand>
</feature>
<keyword evidence="8 24" id="KW-0808">Transferase</keyword>
<evidence type="ECO:0000256" key="18">
    <source>
        <dbReference type="ARBA" id="ARBA00023209"/>
    </source>
</evidence>
<keyword evidence="6" id="KW-0444">Lipid biosynthesis</keyword>
<dbReference type="InterPro" id="IPR033718">
    <property type="entry name" value="DAGK_prok"/>
</dbReference>
<gene>
    <name evidence="25" type="ORF">EBQ26_01485</name>
</gene>
<evidence type="ECO:0000256" key="4">
    <source>
        <dbReference type="ARBA" id="ARBA00017575"/>
    </source>
</evidence>
<evidence type="ECO:0000256" key="20">
    <source>
        <dbReference type="PIRSR" id="PIRSR600829-1"/>
    </source>
</evidence>
<evidence type="ECO:0000256" key="15">
    <source>
        <dbReference type="ARBA" id="ARBA00022989"/>
    </source>
</evidence>
<reference evidence="25 26" key="1">
    <citation type="submission" date="2018-10" db="EMBL/GenBank/DDBJ databases">
        <title>Comamonadaceae CDC group NO-1 genome sequencing and assembly.</title>
        <authorList>
            <person name="Bernier A.-M."/>
            <person name="Bernard K."/>
        </authorList>
    </citation>
    <scope>NUCLEOTIDE SEQUENCE [LARGE SCALE GENOMIC DNA]</scope>
    <source>
        <strain evidence="25 26">NML970147</strain>
    </source>
</reference>
<evidence type="ECO:0000256" key="10">
    <source>
        <dbReference type="ARBA" id="ARBA00022723"/>
    </source>
</evidence>
<feature type="transmembrane region" description="Helical" evidence="24">
    <location>
        <begin position="104"/>
        <end position="125"/>
    </location>
</feature>
<evidence type="ECO:0000256" key="13">
    <source>
        <dbReference type="ARBA" id="ARBA00022840"/>
    </source>
</evidence>
<name>A0A3M6QG93_9BURK</name>
<evidence type="ECO:0000256" key="23">
    <source>
        <dbReference type="PIRSR" id="PIRSR600829-4"/>
    </source>
</evidence>
<feature type="binding site" evidence="22">
    <location>
        <begin position="93"/>
        <end position="95"/>
    </location>
    <ligand>
        <name>ATP</name>
        <dbReference type="ChEBI" id="CHEBI:30616"/>
    </ligand>
</feature>
<accession>A0A3M6QG93</accession>
<dbReference type="GO" id="GO:0004143">
    <property type="term" value="F:ATP-dependent diacylglycerol kinase activity"/>
    <property type="evidence" value="ECO:0007669"/>
    <property type="project" value="UniProtKB-EC"/>
</dbReference>
<evidence type="ECO:0000256" key="7">
    <source>
        <dbReference type="ARBA" id="ARBA00022519"/>
    </source>
</evidence>
<evidence type="ECO:0000256" key="3">
    <source>
        <dbReference type="ARBA" id="ARBA00012133"/>
    </source>
</evidence>
<dbReference type="GO" id="GO:0005524">
    <property type="term" value="F:ATP binding"/>
    <property type="evidence" value="ECO:0007669"/>
    <property type="project" value="UniProtKB-KW"/>
</dbReference>
<feature type="binding site" evidence="21">
    <location>
        <position position="106"/>
    </location>
    <ligand>
        <name>substrate</name>
    </ligand>
</feature>
<evidence type="ECO:0000256" key="24">
    <source>
        <dbReference type="RuleBase" id="RU363065"/>
    </source>
</evidence>
<keyword evidence="9 24" id="KW-0812">Transmembrane</keyword>
<keyword evidence="17 24" id="KW-0472">Membrane</keyword>
<proteinExistence type="inferred from homology"/>
<keyword evidence="10 23" id="KW-0479">Metal-binding</keyword>
<feature type="binding site" evidence="22">
    <location>
        <position position="18"/>
    </location>
    <ligand>
        <name>ATP</name>
        <dbReference type="ChEBI" id="CHEBI:30616"/>
    </ligand>
</feature>
<dbReference type="Gene3D" id="1.10.287.3610">
    <property type="match status" value="1"/>
</dbReference>
<keyword evidence="13 22" id="KW-0067">ATP-binding</keyword>
<feature type="transmembrane region" description="Helical" evidence="24">
    <location>
        <begin position="63"/>
        <end position="83"/>
    </location>
</feature>
<evidence type="ECO:0000256" key="21">
    <source>
        <dbReference type="PIRSR" id="PIRSR600829-2"/>
    </source>
</evidence>
<evidence type="ECO:0000256" key="1">
    <source>
        <dbReference type="ARBA" id="ARBA00004429"/>
    </source>
</evidence>
<feature type="binding site" evidence="21">
    <location>
        <position position="18"/>
    </location>
    <ligand>
        <name>substrate</name>
    </ligand>
</feature>
<dbReference type="GO" id="GO:0005886">
    <property type="term" value="C:plasma membrane"/>
    <property type="evidence" value="ECO:0007669"/>
    <property type="project" value="UniProtKB-SubCell"/>
</dbReference>
<evidence type="ECO:0000313" key="26">
    <source>
        <dbReference type="Proteomes" id="UP000267521"/>
    </source>
</evidence>
<dbReference type="EMBL" id="RDQM01000001">
    <property type="protein sequence ID" value="RMX01469.1"/>
    <property type="molecule type" value="Genomic_DNA"/>
</dbReference>
<evidence type="ECO:0000313" key="25">
    <source>
        <dbReference type="EMBL" id="RMX01469.1"/>
    </source>
</evidence>
<evidence type="ECO:0000256" key="16">
    <source>
        <dbReference type="ARBA" id="ARBA00023098"/>
    </source>
</evidence>
<dbReference type="RefSeq" id="WP_122237239.1">
    <property type="nucleotide sequence ID" value="NZ_RDQM01000001.1"/>
</dbReference>
<comment type="similarity">
    <text evidence="2 24">Belongs to the bacterial diacylglycerol kinase family.</text>
</comment>
<feature type="transmembrane region" description="Helical" evidence="24">
    <location>
        <begin position="39"/>
        <end position="57"/>
    </location>
</feature>
<keyword evidence="16 24" id="KW-0443">Lipid metabolism</keyword>
<evidence type="ECO:0000256" key="8">
    <source>
        <dbReference type="ARBA" id="ARBA00022679"/>
    </source>
</evidence>
<evidence type="ECO:0000256" key="9">
    <source>
        <dbReference type="ARBA" id="ARBA00022692"/>
    </source>
</evidence>
<feature type="binding site" evidence="21">
    <location>
        <begin position="38"/>
        <end position="42"/>
    </location>
    <ligand>
        <name>substrate</name>
    </ligand>
</feature>
<evidence type="ECO:0000256" key="22">
    <source>
        <dbReference type="PIRSR" id="PIRSR600829-3"/>
    </source>
</evidence>
<evidence type="ECO:0000256" key="6">
    <source>
        <dbReference type="ARBA" id="ARBA00022516"/>
    </source>
</evidence>
<comment type="subcellular location">
    <subcellularLocation>
        <location evidence="1 24">Cell inner membrane</location>
        <topology evidence="1 24">Multi-pass membrane protein</topology>
    </subcellularLocation>
</comment>
<dbReference type="InterPro" id="IPR000829">
    <property type="entry name" value="DAGK"/>
</dbReference>
<feature type="active site" description="Proton acceptor" evidence="20">
    <location>
        <position position="77"/>
    </location>
</feature>
<evidence type="ECO:0000256" key="11">
    <source>
        <dbReference type="ARBA" id="ARBA00022741"/>
    </source>
</evidence>
<dbReference type="PANTHER" id="PTHR34299">
    <property type="entry name" value="DIACYLGLYCEROL KINASE"/>
    <property type="match status" value="1"/>
</dbReference>
<protein>
    <recommendedName>
        <fullName evidence="4 24">Diacylglycerol kinase</fullName>
        <ecNumber evidence="3 24">2.7.1.107</ecNumber>
    </recommendedName>
</protein>
<evidence type="ECO:0000256" key="19">
    <source>
        <dbReference type="ARBA" id="ARBA00023264"/>
    </source>
</evidence>
<dbReference type="Proteomes" id="UP000267521">
    <property type="component" value="Unassembled WGS sequence"/>
</dbReference>
<keyword evidence="7 24" id="KW-0997">Cell inner membrane</keyword>
<sequence>MSDTPPIANIPRKTGWARLQAAACNSWVGLRAAGKQAAFRQELVLAVVLIPAAFWVGRNWLEVAFLASVVVLVLVVEVLNSAIEAVVDRIGPEWHPLSKDAKDLGSAAVLLCLLFAFATWTWALYVRWFA</sequence>
<feature type="binding site" evidence="21">
    <location>
        <position position="77"/>
    </location>
    <ligand>
        <name>substrate</name>
    </ligand>
</feature>
<comment type="catalytic activity">
    <reaction evidence="24">
        <text>a 1,2-diacyl-sn-glycerol + ATP = a 1,2-diacyl-sn-glycero-3-phosphate + ADP + H(+)</text>
        <dbReference type="Rhea" id="RHEA:10272"/>
        <dbReference type="ChEBI" id="CHEBI:15378"/>
        <dbReference type="ChEBI" id="CHEBI:17815"/>
        <dbReference type="ChEBI" id="CHEBI:30616"/>
        <dbReference type="ChEBI" id="CHEBI:58608"/>
        <dbReference type="ChEBI" id="CHEBI:456216"/>
        <dbReference type="EC" id="2.7.1.107"/>
    </reaction>
</comment>